<dbReference type="PANTHER" id="PTHR14625:SF3">
    <property type="entry name" value="MICROCEPHALIN"/>
    <property type="match status" value="1"/>
</dbReference>
<gene>
    <name evidence="3" type="ORF">TKK_006492</name>
</gene>
<evidence type="ECO:0000313" key="4">
    <source>
        <dbReference type="Proteomes" id="UP001627154"/>
    </source>
</evidence>
<dbReference type="InterPro" id="IPR001357">
    <property type="entry name" value="BRCT_dom"/>
</dbReference>
<feature type="region of interest" description="Disordered" evidence="1">
    <location>
        <begin position="1"/>
        <end position="33"/>
    </location>
</feature>
<feature type="compositionally biased region" description="Polar residues" evidence="1">
    <location>
        <begin position="230"/>
        <end position="255"/>
    </location>
</feature>
<keyword evidence="4" id="KW-1185">Reference proteome</keyword>
<feature type="region of interest" description="Disordered" evidence="1">
    <location>
        <begin position="953"/>
        <end position="978"/>
    </location>
</feature>
<dbReference type="CDD" id="cd17751">
    <property type="entry name" value="BRCT_microcephalin_rpt3"/>
    <property type="match status" value="1"/>
</dbReference>
<feature type="region of interest" description="Disordered" evidence="1">
    <location>
        <begin position="170"/>
        <end position="195"/>
    </location>
</feature>
<feature type="compositionally biased region" description="Low complexity" evidence="1">
    <location>
        <begin position="992"/>
        <end position="1001"/>
    </location>
</feature>
<feature type="region of interest" description="Disordered" evidence="1">
    <location>
        <begin position="558"/>
        <end position="579"/>
    </location>
</feature>
<evidence type="ECO:0000256" key="1">
    <source>
        <dbReference type="SAM" id="MobiDB-lite"/>
    </source>
</evidence>
<feature type="compositionally biased region" description="Basic and acidic residues" evidence="1">
    <location>
        <begin position="823"/>
        <end position="833"/>
    </location>
</feature>
<evidence type="ECO:0000259" key="2">
    <source>
        <dbReference type="PROSITE" id="PS50172"/>
    </source>
</evidence>
<reference evidence="3 4" key="1">
    <citation type="journal article" date="2024" name="bioRxiv">
        <title>A reference genome for Trichogramma kaykai: A tiny desert-dwelling parasitoid wasp with competing sex-ratio distorters.</title>
        <authorList>
            <person name="Culotta J."/>
            <person name="Lindsey A.R."/>
        </authorList>
    </citation>
    <scope>NUCLEOTIDE SEQUENCE [LARGE SCALE GENOMIC DNA]</scope>
    <source>
        <strain evidence="3 4">KSX58</strain>
    </source>
</reference>
<dbReference type="SUPFAM" id="SSF52113">
    <property type="entry name" value="BRCT domain"/>
    <property type="match status" value="1"/>
</dbReference>
<evidence type="ECO:0000313" key="3">
    <source>
        <dbReference type="EMBL" id="KAL3400146.1"/>
    </source>
</evidence>
<feature type="compositionally biased region" description="Basic and acidic residues" evidence="1">
    <location>
        <begin position="62"/>
        <end position="80"/>
    </location>
</feature>
<organism evidence="3 4">
    <name type="scientific">Trichogramma kaykai</name>
    <dbReference type="NCBI Taxonomy" id="54128"/>
    <lineage>
        <taxon>Eukaryota</taxon>
        <taxon>Metazoa</taxon>
        <taxon>Ecdysozoa</taxon>
        <taxon>Arthropoda</taxon>
        <taxon>Hexapoda</taxon>
        <taxon>Insecta</taxon>
        <taxon>Pterygota</taxon>
        <taxon>Neoptera</taxon>
        <taxon>Endopterygota</taxon>
        <taxon>Hymenoptera</taxon>
        <taxon>Apocrita</taxon>
        <taxon>Proctotrupomorpha</taxon>
        <taxon>Chalcidoidea</taxon>
        <taxon>Trichogrammatidae</taxon>
        <taxon>Trichogramma</taxon>
    </lineage>
</organism>
<feature type="region of interest" description="Disordered" evidence="1">
    <location>
        <begin position="715"/>
        <end position="780"/>
    </location>
</feature>
<accession>A0ABD2X477</accession>
<feature type="compositionally biased region" description="Low complexity" evidence="1">
    <location>
        <begin position="743"/>
        <end position="756"/>
    </location>
</feature>
<dbReference type="InterPro" id="IPR022047">
    <property type="entry name" value="Microcephalin-like"/>
</dbReference>
<feature type="compositionally biased region" description="Polar residues" evidence="1">
    <location>
        <begin position="834"/>
        <end position="849"/>
    </location>
</feature>
<dbReference type="InterPro" id="IPR036420">
    <property type="entry name" value="BRCT_dom_sf"/>
</dbReference>
<feature type="compositionally biased region" description="Basic and acidic residues" evidence="1">
    <location>
        <begin position="256"/>
        <end position="271"/>
    </location>
</feature>
<feature type="region of interest" description="Disordered" evidence="1">
    <location>
        <begin position="60"/>
        <end position="97"/>
    </location>
</feature>
<comment type="caution">
    <text evidence="3">The sequence shown here is derived from an EMBL/GenBank/DDBJ whole genome shotgun (WGS) entry which is preliminary data.</text>
</comment>
<feature type="domain" description="BRCT" evidence="2">
    <location>
        <begin position="1302"/>
        <end position="1375"/>
    </location>
</feature>
<feature type="domain" description="BRCT" evidence="2">
    <location>
        <begin position="1200"/>
        <end position="1281"/>
    </location>
</feature>
<feature type="region of interest" description="Disordered" evidence="1">
    <location>
        <begin position="226"/>
        <end position="273"/>
    </location>
</feature>
<dbReference type="PANTHER" id="PTHR14625">
    <property type="entry name" value="MICROCEPHALIN"/>
    <property type="match status" value="1"/>
</dbReference>
<dbReference type="PROSITE" id="PS50172">
    <property type="entry name" value="BRCT"/>
    <property type="match status" value="2"/>
</dbReference>
<dbReference type="Gene3D" id="3.40.50.10190">
    <property type="entry name" value="BRCT domain"/>
    <property type="match status" value="2"/>
</dbReference>
<proteinExistence type="predicted"/>
<feature type="region of interest" description="Disordered" evidence="1">
    <location>
        <begin position="1052"/>
        <end position="1077"/>
    </location>
</feature>
<name>A0ABD2X477_9HYME</name>
<protein>
    <recommendedName>
        <fullName evidence="2">BRCT domain-containing protein</fullName>
    </recommendedName>
</protein>
<feature type="compositionally biased region" description="Basic residues" evidence="1">
    <location>
        <begin position="732"/>
        <end position="742"/>
    </location>
</feature>
<dbReference type="Proteomes" id="UP001627154">
    <property type="component" value="Unassembled WGS sequence"/>
</dbReference>
<dbReference type="EMBL" id="JBJJXI010000052">
    <property type="protein sequence ID" value="KAL3400146.1"/>
    <property type="molecule type" value="Genomic_DNA"/>
</dbReference>
<sequence>MARGRKKKLQPNNPDSFGESFADSKYPLRNRRSSMRVNLSYTSNLTDPNIELSKLTAAEQSETVKRKSVSPDKDPSELNKKPRKKLRISQSNEESDTPANFADITVINARERLLARYNKTVQDPECVTLIDMNEKEQQLNKTCMELKSAIIYKTQAYFDKKTELAIKTSEVLSSGEGSPKKKVKEDLDKRSPSVRVDFGKNDQIIMSGDGKKKNPVQVSSMRKQFAEAQQLDNQASTTSDEDTVYSQSIASTPKKSRLDNIQDSSESKNDESMNIPVVRLFANISCHSDQDENDCIEPTTKSKKIISDILSDDSDSSCSDKEENENIINENYIRKDQLNDKQNKIMHNSKSDSKILVNSTSSTSPILSQGIKKPCLSLKQKMNKSLLINKLRPSIAAESFIKGLPTTCSTFIDKQEKVLETKESNEKNETIYVSDKSVSNSNCKTIILDDNQNSQKTIDIGSMENRSSNMDITSVVSKMPIIRRSFQDTIRQSLKLDKIPTSIDASQSNDNLRQKKMSTYTNNNKVNHPDDCSSNTTCASLNVNTSLDPINMTEDVIQKENKKPNDRHVKSNYKNKPRIEPSCNLVNMQQSSALQVNAIESKQITPNNSCIEEEQTKVENILPLNLKTKYQKKLVKPNDLSNELTTFNSNENEQKSNLPVRASMQVNTSLDSICKSSTRPKELNFDKIVSSIKKNRKSDVKESIKNNKHVSKKLVCCSSSTQSSDDESTTSKKQRSSKRKLLSKLSKSNSNLSQSSNEGNKTDEKKNTKNSKNLSKKLVRCSRSSQFSDVESYHSKKANDKKIKLSAKISKSCSNLLQSSDEENKCLDEKNDSNSKTLESQKMLSSTNNKLEHQINTRKSLRKSLFSKKVQKNESSSVEDEDNLIKEKNSISTNIINKKNLRKSLKAESANSSVVETTPFPASRSFLFKTMIKNNLAMTKRFIESSEDAATTEIDSENEHLQTMPLKKKRRSIYARDKTPSPKLLDTVLVNSSDESSSESSPNKPNILIDETTEEASIKNKSTASKNIVQSKKKVAKRKLLKENSDLVSFSPAEEDLEDRKITPKPPTRRRNNSRKKMIGKKIKLIENKKVEDKKETKKIKNTKTNQIENQNYTNVERDEVNDIENNQYNEPMKSNKKYKKIKSKKFIVKKGNIKNPLEDLLEEPQSSTSNERSSLREFDLKNLKRQNVEDTQRPKNHKIIIVMTGLPKEDKDLIKSVVKALGLAVLELNVTSRTTHVISSGDRTINLLKGILRGCWLLSLEWALKSLEMGKWLDPAPYEMCHFSKAVKENRRDRQLFGKAYVPELFVTCGFIYVENGTSPPTSVLKELIKTAGGRITEDPLNANITIGQEGLREIWVLDSITTGDVQPQEQYKRVKSN</sequence>
<feature type="region of interest" description="Disordered" evidence="1">
    <location>
        <begin position="823"/>
        <end position="858"/>
    </location>
</feature>
<feature type="compositionally biased region" description="Basic and acidic residues" evidence="1">
    <location>
        <begin position="558"/>
        <end position="569"/>
    </location>
</feature>
<feature type="compositionally biased region" description="Basic residues" evidence="1">
    <location>
        <begin position="1067"/>
        <end position="1077"/>
    </location>
</feature>
<feature type="region of interest" description="Disordered" evidence="1">
    <location>
        <begin position="990"/>
        <end position="1009"/>
    </location>
</feature>
<dbReference type="CDD" id="cd17736">
    <property type="entry name" value="BRCT_microcephalin_rpt2"/>
    <property type="match status" value="1"/>
</dbReference>